<dbReference type="Proteomes" id="UP001150879">
    <property type="component" value="Unassembled WGS sequence"/>
</dbReference>
<sequence length="81" mass="9017">MDELPQSNTEAANISFFFFQSPDVRINSATALLCDLAIRLSTNSHLLSFTRVDRTIAGKQVFEDTNTSEALSRVLAVILKR</sequence>
<dbReference type="EMBL" id="JAPQKP010000006">
    <property type="protein sequence ID" value="KAJ5185834.1"/>
    <property type="molecule type" value="Genomic_DNA"/>
</dbReference>
<gene>
    <name evidence="1" type="ORF">N7472_010674</name>
</gene>
<accession>A0A9W9IVI0</accession>
<organism evidence="1 2">
    <name type="scientific">Penicillium cf. griseofulvum</name>
    <dbReference type="NCBI Taxonomy" id="2972120"/>
    <lineage>
        <taxon>Eukaryota</taxon>
        <taxon>Fungi</taxon>
        <taxon>Dikarya</taxon>
        <taxon>Ascomycota</taxon>
        <taxon>Pezizomycotina</taxon>
        <taxon>Eurotiomycetes</taxon>
        <taxon>Eurotiomycetidae</taxon>
        <taxon>Eurotiales</taxon>
        <taxon>Aspergillaceae</taxon>
        <taxon>Penicillium</taxon>
    </lineage>
</organism>
<evidence type="ECO:0000313" key="2">
    <source>
        <dbReference type="Proteomes" id="UP001150879"/>
    </source>
</evidence>
<reference evidence="1" key="1">
    <citation type="submission" date="2022-11" db="EMBL/GenBank/DDBJ databases">
        <authorList>
            <person name="Petersen C."/>
        </authorList>
    </citation>
    <scope>NUCLEOTIDE SEQUENCE</scope>
    <source>
        <strain evidence="1">IBT 16849</strain>
    </source>
</reference>
<reference evidence="1" key="2">
    <citation type="journal article" date="2023" name="IMA Fungus">
        <title>Comparative genomic study of the Penicillium genus elucidates a diverse pangenome and 15 lateral gene transfer events.</title>
        <authorList>
            <person name="Petersen C."/>
            <person name="Sorensen T."/>
            <person name="Nielsen M.R."/>
            <person name="Sondergaard T.E."/>
            <person name="Sorensen J.L."/>
            <person name="Fitzpatrick D.A."/>
            <person name="Frisvad J.C."/>
            <person name="Nielsen K.L."/>
        </authorList>
    </citation>
    <scope>NUCLEOTIDE SEQUENCE</scope>
    <source>
        <strain evidence="1">IBT 16849</strain>
    </source>
</reference>
<protein>
    <submittedName>
        <fullName evidence="1">NACHT nucleoside triphosphatase</fullName>
    </submittedName>
</protein>
<dbReference type="OrthoDB" id="538223at2759"/>
<dbReference type="AlphaFoldDB" id="A0A9W9IVI0"/>
<name>A0A9W9IVI0_9EURO</name>
<comment type="caution">
    <text evidence="1">The sequence shown here is derived from an EMBL/GenBank/DDBJ whole genome shotgun (WGS) entry which is preliminary data.</text>
</comment>
<keyword evidence="2" id="KW-1185">Reference proteome</keyword>
<evidence type="ECO:0000313" key="1">
    <source>
        <dbReference type="EMBL" id="KAJ5185834.1"/>
    </source>
</evidence>
<proteinExistence type="predicted"/>